<keyword evidence="5" id="KW-1185">Reference proteome</keyword>
<evidence type="ECO:0000256" key="3">
    <source>
        <dbReference type="PROSITE-ProRule" id="PRU00810"/>
    </source>
</evidence>
<dbReference type="eggNOG" id="KOG4204">
    <property type="taxonomic scope" value="Eukaryota"/>
</dbReference>
<dbReference type="VEuPathDB" id="FungiDB:CC1G_06609"/>
<evidence type="ECO:0000256" key="1">
    <source>
        <dbReference type="ARBA" id="ARBA00004123"/>
    </source>
</evidence>
<dbReference type="STRING" id="240176.A8N2X4"/>
<dbReference type="GO" id="GO:0003714">
    <property type="term" value="F:transcription corepressor activity"/>
    <property type="evidence" value="ECO:0007669"/>
    <property type="project" value="InterPro"/>
</dbReference>
<dbReference type="PANTHER" id="PTHR12346">
    <property type="entry name" value="SIN3B-RELATED"/>
    <property type="match status" value="1"/>
</dbReference>
<evidence type="ECO:0000313" key="4">
    <source>
        <dbReference type="EMBL" id="EAU92598.1"/>
    </source>
</evidence>
<dbReference type="Proteomes" id="UP000001861">
    <property type="component" value="Unassembled WGS sequence"/>
</dbReference>
<dbReference type="SUPFAM" id="SSF47762">
    <property type="entry name" value="PAH2 domain"/>
    <property type="match status" value="1"/>
</dbReference>
<organism evidence="4 5">
    <name type="scientific">Coprinopsis cinerea (strain Okayama-7 / 130 / ATCC MYA-4618 / FGSC 9003)</name>
    <name type="common">Inky cap fungus</name>
    <name type="synonym">Hormographiella aspergillata</name>
    <dbReference type="NCBI Taxonomy" id="240176"/>
    <lineage>
        <taxon>Eukaryota</taxon>
        <taxon>Fungi</taxon>
        <taxon>Dikarya</taxon>
        <taxon>Basidiomycota</taxon>
        <taxon>Agaricomycotina</taxon>
        <taxon>Agaricomycetes</taxon>
        <taxon>Agaricomycetidae</taxon>
        <taxon>Agaricales</taxon>
        <taxon>Agaricineae</taxon>
        <taxon>Psathyrellaceae</taxon>
        <taxon>Coprinopsis</taxon>
    </lineage>
</organism>
<dbReference type="RefSeq" id="XP_001829272.1">
    <property type="nucleotide sequence ID" value="XM_001829220.1"/>
</dbReference>
<name>A8N2X4_COPC7</name>
<comment type="caution">
    <text evidence="4">The sequence shown here is derived from an EMBL/GenBank/DDBJ whole genome shotgun (WGS) entry which is preliminary data.</text>
</comment>
<proteinExistence type="predicted"/>
<dbReference type="PROSITE" id="PS51477">
    <property type="entry name" value="PAH"/>
    <property type="match status" value="1"/>
</dbReference>
<sequence>MPHPTNALGLHIPSDDYVHSNGTELQPLSPTTVNSFAQQPRLTRQDAIDFMKLAKRRLHDRPRVYNEFVLSMKEWQRRVIERPELIGRVRTLFDGYLDLIQGFRMFVPPDYLEDYDNWRFGRDIPPRG</sequence>
<dbReference type="InterPro" id="IPR003822">
    <property type="entry name" value="PAH"/>
</dbReference>
<dbReference type="InterPro" id="IPR039774">
    <property type="entry name" value="Sin3-like"/>
</dbReference>
<dbReference type="Gene3D" id="1.20.1160.11">
    <property type="entry name" value="Paired amphipathic helix"/>
    <property type="match status" value="1"/>
</dbReference>
<accession>A8N2X4</accession>
<evidence type="ECO:0000313" key="5">
    <source>
        <dbReference type="Proteomes" id="UP000001861"/>
    </source>
</evidence>
<dbReference type="Pfam" id="PF02671">
    <property type="entry name" value="PAH"/>
    <property type="match status" value="1"/>
</dbReference>
<gene>
    <name evidence="4" type="ORF">CC1G_06609</name>
</gene>
<protein>
    <submittedName>
        <fullName evidence="4">Uncharacterized protein</fullName>
    </submittedName>
</protein>
<dbReference type="OrthoDB" id="10265969at2759"/>
<dbReference type="KEGG" id="cci:CC1G_06609"/>
<dbReference type="GeneID" id="6005700"/>
<dbReference type="AlphaFoldDB" id="A8N2X4"/>
<dbReference type="GO" id="GO:0000122">
    <property type="term" value="P:negative regulation of transcription by RNA polymerase II"/>
    <property type="evidence" value="ECO:0007669"/>
    <property type="project" value="TreeGrafter"/>
</dbReference>
<keyword evidence="2 3" id="KW-0539">Nucleus</keyword>
<evidence type="ECO:0000256" key="2">
    <source>
        <dbReference type="ARBA" id="ARBA00023242"/>
    </source>
</evidence>
<reference evidence="4 5" key="1">
    <citation type="journal article" date="2010" name="Proc. Natl. Acad. Sci. U.S.A.">
        <title>Insights into evolution of multicellular fungi from the assembled chromosomes of the mushroom Coprinopsis cinerea (Coprinus cinereus).</title>
        <authorList>
            <person name="Stajich J.E."/>
            <person name="Wilke S.K."/>
            <person name="Ahren D."/>
            <person name="Au C.H."/>
            <person name="Birren B.W."/>
            <person name="Borodovsky M."/>
            <person name="Burns C."/>
            <person name="Canback B."/>
            <person name="Casselton L.A."/>
            <person name="Cheng C.K."/>
            <person name="Deng J."/>
            <person name="Dietrich F.S."/>
            <person name="Fargo D.C."/>
            <person name="Farman M.L."/>
            <person name="Gathman A.C."/>
            <person name="Goldberg J."/>
            <person name="Guigo R."/>
            <person name="Hoegger P.J."/>
            <person name="Hooker J.B."/>
            <person name="Huggins A."/>
            <person name="James T.Y."/>
            <person name="Kamada T."/>
            <person name="Kilaru S."/>
            <person name="Kodira C."/>
            <person name="Kues U."/>
            <person name="Kupfer D."/>
            <person name="Kwan H.S."/>
            <person name="Lomsadze A."/>
            <person name="Li W."/>
            <person name="Lilly W.W."/>
            <person name="Ma L.J."/>
            <person name="Mackey A.J."/>
            <person name="Manning G."/>
            <person name="Martin F."/>
            <person name="Muraguchi H."/>
            <person name="Natvig D.O."/>
            <person name="Palmerini H."/>
            <person name="Ramesh M.A."/>
            <person name="Rehmeyer C.J."/>
            <person name="Roe B.A."/>
            <person name="Shenoy N."/>
            <person name="Stanke M."/>
            <person name="Ter-Hovhannisyan V."/>
            <person name="Tunlid A."/>
            <person name="Velagapudi R."/>
            <person name="Vision T.J."/>
            <person name="Zeng Q."/>
            <person name="Zolan M.E."/>
            <person name="Pukkila P.J."/>
        </authorList>
    </citation>
    <scope>NUCLEOTIDE SEQUENCE [LARGE SCALE GENOMIC DNA]</scope>
    <source>
        <strain evidence="5">Okayama-7 / 130 / ATCC MYA-4618 / FGSC 9003</strain>
    </source>
</reference>
<comment type="subcellular location">
    <subcellularLocation>
        <location evidence="1 3">Nucleus</location>
    </subcellularLocation>
</comment>
<dbReference type="GO" id="GO:0070822">
    <property type="term" value="C:Sin3-type complex"/>
    <property type="evidence" value="ECO:0007669"/>
    <property type="project" value="TreeGrafter"/>
</dbReference>
<dbReference type="InterPro" id="IPR036600">
    <property type="entry name" value="PAH_sf"/>
</dbReference>
<dbReference type="PANTHER" id="PTHR12346:SF58">
    <property type="entry name" value="PAIRED AMPHIPATHIC HELIX PROTEIN PST2"/>
    <property type="match status" value="1"/>
</dbReference>
<dbReference type="EMBL" id="AACS02000001">
    <property type="protein sequence ID" value="EAU92598.1"/>
    <property type="molecule type" value="Genomic_DNA"/>
</dbReference>
<dbReference type="InParanoid" id="A8N2X4"/>